<accession>A0A0K2JJG9</accession>
<sequence length="257" mass="29992">MKMISFCNKKGGVGKTTLCKNVAYKLADDNKKVLLIDLDTQASLSYLLQYENIDMSKSLHKIIASDCEIPINKVIQPTKYKNIDIIVGGETLRKTLPIMREIYDNHNWYLVGLQVYKKNIDIFDSYDYVLIDYPPTTDDLSLNWLIFSDLIIVPTNCDSTSFKGILDLNNNLELIITELKRNKPILKIVFNNISDNDNRTKIMKWLNKYDFSKLLSNVEIKTSEVFTTSNNDFISIWENPYYWRQKQAYEELIKEIK</sequence>
<evidence type="ECO:0000259" key="1">
    <source>
        <dbReference type="Pfam" id="PF13614"/>
    </source>
</evidence>
<dbReference type="EMBL" id="CP012423">
    <property type="protein sequence ID" value="ALA98587.1"/>
    <property type="molecule type" value="Genomic_DNA"/>
</dbReference>
<dbReference type="KEGG" id="skn:SKUN_001735"/>
<feature type="domain" description="AAA" evidence="1">
    <location>
        <begin position="1"/>
        <end position="181"/>
    </location>
</feature>
<keyword evidence="3" id="KW-1185">Reference proteome</keyword>
<reference evidence="2 3" key="1">
    <citation type="journal article" date="2015" name="Genome Announc.">
        <title>Complete Genome Sequence of Spiroplasma kunkelii Strain CR2-3x, Causal Agent of Corn Stunt Disease in Zea mays L.</title>
        <authorList>
            <person name="Davis R.E."/>
            <person name="Shao J."/>
            <person name="Dally E.L."/>
            <person name="Zhao Y."/>
            <person name="Gasparich G.E."/>
            <person name="Gaynor B.J."/>
            <person name="Athey J.C."/>
            <person name="Harrison N.A."/>
            <person name="Donofrio N."/>
        </authorList>
    </citation>
    <scope>NUCLEOTIDE SEQUENCE [LARGE SCALE GENOMIC DNA]</scope>
    <source>
        <strain evidence="2 3">CR2-3x</strain>
        <plasmid evidence="2">pSKU226</plasmid>
    </source>
</reference>
<geneLocation type="plasmid" evidence="2 3">
    <name>pSKU226</name>
</geneLocation>
<dbReference type="InterPro" id="IPR050678">
    <property type="entry name" value="DNA_Partitioning_ATPase"/>
</dbReference>
<dbReference type="OrthoDB" id="9791162at2"/>
<dbReference type="PANTHER" id="PTHR13696">
    <property type="entry name" value="P-LOOP CONTAINING NUCLEOSIDE TRIPHOSPHATE HYDROLASE"/>
    <property type="match status" value="1"/>
</dbReference>
<dbReference type="CDD" id="cd02042">
    <property type="entry name" value="ParAB_family"/>
    <property type="match status" value="1"/>
</dbReference>
<dbReference type="AlphaFoldDB" id="A0A0K2JJG9"/>
<gene>
    <name evidence="2" type="ORF">SKUN_001735</name>
</gene>
<organism evidence="2 3">
    <name type="scientific">Spiroplasma kunkelii CR2-3x</name>
    <dbReference type="NCBI Taxonomy" id="273035"/>
    <lineage>
        <taxon>Bacteria</taxon>
        <taxon>Bacillati</taxon>
        <taxon>Mycoplasmatota</taxon>
        <taxon>Mollicutes</taxon>
        <taxon>Entomoplasmatales</taxon>
        <taxon>Spiroplasmataceae</taxon>
        <taxon>Spiroplasma</taxon>
    </lineage>
</organism>
<dbReference type="RefSeq" id="WP_040094219.1">
    <property type="nucleotide sequence ID" value="NZ_CP012423.1"/>
</dbReference>
<protein>
    <submittedName>
        <fullName evidence="2">SOJ-like protein</fullName>
    </submittedName>
</protein>
<dbReference type="Gene3D" id="3.40.50.300">
    <property type="entry name" value="P-loop containing nucleotide triphosphate hydrolases"/>
    <property type="match status" value="1"/>
</dbReference>
<evidence type="ECO:0000313" key="3">
    <source>
        <dbReference type="Proteomes" id="UP000062963"/>
    </source>
</evidence>
<dbReference type="PATRIC" id="fig|273035.7.peg.2167"/>
<proteinExistence type="predicted"/>
<dbReference type="Pfam" id="PF13614">
    <property type="entry name" value="AAA_31"/>
    <property type="match status" value="1"/>
</dbReference>
<dbReference type="Proteomes" id="UP000062963">
    <property type="component" value="Plasmid pSKU226"/>
</dbReference>
<dbReference type="InterPro" id="IPR027417">
    <property type="entry name" value="P-loop_NTPase"/>
</dbReference>
<dbReference type="PANTHER" id="PTHR13696:SF99">
    <property type="entry name" value="COBYRINIC ACID AC-DIAMIDE SYNTHASE"/>
    <property type="match status" value="1"/>
</dbReference>
<evidence type="ECO:0000313" key="2">
    <source>
        <dbReference type="EMBL" id="ALA98587.1"/>
    </source>
</evidence>
<dbReference type="InterPro" id="IPR025669">
    <property type="entry name" value="AAA_dom"/>
</dbReference>
<dbReference type="SUPFAM" id="SSF52540">
    <property type="entry name" value="P-loop containing nucleoside triphosphate hydrolases"/>
    <property type="match status" value="1"/>
</dbReference>
<name>A0A0K2JJG9_SPIKU</name>
<keyword evidence="2" id="KW-0614">Plasmid</keyword>